<feature type="compositionally biased region" description="Polar residues" evidence="1">
    <location>
        <begin position="594"/>
        <end position="604"/>
    </location>
</feature>
<dbReference type="OrthoDB" id="5081713at2759"/>
<keyword evidence="3" id="KW-1185">Reference proteome</keyword>
<organism evidence="2 3">
    <name type="scientific">Fusarium tricinctum</name>
    <dbReference type="NCBI Taxonomy" id="61284"/>
    <lineage>
        <taxon>Eukaryota</taxon>
        <taxon>Fungi</taxon>
        <taxon>Dikarya</taxon>
        <taxon>Ascomycota</taxon>
        <taxon>Pezizomycotina</taxon>
        <taxon>Sordariomycetes</taxon>
        <taxon>Hypocreomycetidae</taxon>
        <taxon>Hypocreales</taxon>
        <taxon>Nectriaceae</taxon>
        <taxon>Fusarium</taxon>
        <taxon>Fusarium tricinctum species complex</taxon>
    </lineage>
</organism>
<feature type="compositionally biased region" description="Acidic residues" evidence="1">
    <location>
        <begin position="578"/>
        <end position="589"/>
    </location>
</feature>
<protein>
    <submittedName>
        <fullName evidence="2">Uncharacterized protein</fullName>
    </submittedName>
</protein>
<accession>A0A8K0SCD4</accession>
<dbReference type="AlphaFoldDB" id="A0A8K0SCD4"/>
<evidence type="ECO:0000313" key="3">
    <source>
        <dbReference type="Proteomes" id="UP000813427"/>
    </source>
</evidence>
<name>A0A8K0SCD4_9HYPO</name>
<feature type="compositionally biased region" description="Pro residues" evidence="1">
    <location>
        <begin position="616"/>
        <end position="630"/>
    </location>
</feature>
<evidence type="ECO:0000256" key="1">
    <source>
        <dbReference type="SAM" id="MobiDB-lite"/>
    </source>
</evidence>
<dbReference type="Proteomes" id="UP000813427">
    <property type="component" value="Unassembled WGS sequence"/>
</dbReference>
<feature type="compositionally biased region" description="Polar residues" evidence="1">
    <location>
        <begin position="468"/>
        <end position="477"/>
    </location>
</feature>
<feature type="region of interest" description="Disordered" evidence="1">
    <location>
        <begin position="440"/>
        <end position="656"/>
    </location>
</feature>
<evidence type="ECO:0000313" key="2">
    <source>
        <dbReference type="EMBL" id="KAH7263724.1"/>
    </source>
</evidence>
<sequence length="695" mass="78529">MSKPWKRTELSKRGFFYEEDLKNIETQPLPPHVETLRQSMLDFACQDQGPPSEECLQTQYMARIYSDGGYSEDRWEDFFRDTFFTVLVKDISTSQGISRRVSRCNYYYDAIGFSTDALWTTFGEEGKRHRIRTTPKPDFVFYLPMYHLTAESPIPRITDYRGRRWNEEPTSPLVQTFSWSNFKELYGHGLRPSPFNIFKKEEPLEADLKSYPWLIVEYKNGKKTLKESERLGQLETACCQALNASACAVILNQIAARYAVERPEETHIPPIPAVTTVGTEAKVWITYSAKDFMASQDTGSYRRRQQGYMMQCIWKGDMTKIRDIREFQLILENTHTWAMRVFKHQISVFIDQWRVVHCSAEPDFKNASMARRDESTNLSRGSVSMIQSWLDRQPSVELDDRSNTALTPKMMGILVEKICSVERKKLTKDMERLFTEKIRELEHGRRGSTSAGPSRGTSGQLQARLDSEQAQQTSHVTAVNGDDFEDNSPADPELLSPGSTLSTPPTGLRRSRRLIEKAASQPSTPSGSRTTQAPSASVSVGKKAVRGKTPKTPKTPEARARRTLEPVLVIEISSGSESSDDQDDSDAEDIPAYSPSSTGSTFFTASEGRSMLGSMGPPPSIRSSMGPPPLRALRKTPASDSSRRTPSVASSVDPLVDPRNIDDWGHAAQRNVRQVFPDKCPRCQRTRKLFHNCHA</sequence>
<reference evidence="2" key="1">
    <citation type="journal article" date="2021" name="Nat. Commun.">
        <title>Genetic determinants of endophytism in the Arabidopsis root mycobiome.</title>
        <authorList>
            <person name="Mesny F."/>
            <person name="Miyauchi S."/>
            <person name="Thiergart T."/>
            <person name="Pickel B."/>
            <person name="Atanasova L."/>
            <person name="Karlsson M."/>
            <person name="Huettel B."/>
            <person name="Barry K.W."/>
            <person name="Haridas S."/>
            <person name="Chen C."/>
            <person name="Bauer D."/>
            <person name="Andreopoulos W."/>
            <person name="Pangilinan J."/>
            <person name="LaButti K."/>
            <person name="Riley R."/>
            <person name="Lipzen A."/>
            <person name="Clum A."/>
            <person name="Drula E."/>
            <person name="Henrissat B."/>
            <person name="Kohler A."/>
            <person name="Grigoriev I.V."/>
            <person name="Martin F.M."/>
            <person name="Hacquard S."/>
        </authorList>
    </citation>
    <scope>NUCLEOTIDE SEQUENCE</scope>
    <source>
        <strain evidence="2">MPI-SDFR-AT-0068</strain>
    </source>
</reference>
<feature type="compositionally biased region" description="Polar residues" evidence="1">
    <location>
        <begin position="447"/>
        <end position="461"/>
    </location>
</feature>
<proteinExistence type="predicted"/>
<feature type="compositionally biased region" description="Polar residues" evidence="1">
    <location>
        <begin position="638"/>
        <end position="650"/>
    </location>
</feature>
<comment type="caution">
    <text evidence="2">The sequence shown here is derived from an EMBL/GenBank/DDBJ whole genome shotgun (WGS) entry which is preliminary data.</text>
</comment>
<dbReference type="EMBL" id="JAGPXF010000001">
    <property type="protein sequence ID" value="KAH7263724.1"/>
    <property type="molecule type" value="Genomic_DNA"/>
</dbReference>
<feature type="compositionally biased region" description="Polar residues" evidence="1">
    <location>
        <begin position="520"/>
        <end position="538"/>
    </location>
</feature>
<feature type="compositionally biased region" description="Basic and acidic residues" evidence="1">
    <location>
        <begin position="554"/>
        <end position="564"/>
    </location>
</feature>
<gene>
    <name evidence="2" type="ORF">BKA59DRAFT_466653</name>
</gene>